<keyword evidence="3" id="KW-1185">Reference proteome</keyword>
<feature type="compositionally biased region" description="Basic and acidic residues" evidence="1">
    <location>
        <begin position="1"/>
        <end position="11"/>
    </location>
</feature>
<protein>
    <submittedName>
        <fullName evidence="2">Uncharacterized protein</fullName>
    </submittedName>
</protein>
<gene>
    <name evidence="2" type="ORF">NLI96_g12308</name>
</gene>
<name>A0AAD5UUV2_9APHY</name>
<organism evidence="2 3">
    <name type="scientific">Meripilus lineatus</name>
    <dbReference type="NCBI Taxonomy" id="2056292"/>
    <lineage>
        <taxon>Eukaryota</taxon>
        <taxon>Fungi</taxon>
        <taxon>Dikarya</taxon>
        <taxon>Basidiomycota</taxon>
        <taxon>Agaricomycotina</taxon>
        <taxon>Agaricomycetes</taxon>
        <taxon>Polyporales</taxon>
        <taxon>Meripilaceae</taxon>
        <taxon>Meripilus</taxon>
    </lineage>
</organism>
<feature type="region of interest" description="Disordered" evidence="1">
    <location>
        <begin position="1"/>
        <end position="20"/>
    </location>
</feature>
<dbReference type="EMBL" id="JANAWD010001001">
    <property type="protein sequence ID" value="KAJ3474700.1"/>
    <property type="molecule type" value="Genomic_DNA"/>
</dbReference>
<evidence type="ECO:0000256" key="1">
    <source>
        <dbReference type="SAM" id="MobiDB-lite"/>
    </source>
</evidence>
<dbReference type="AlphaFoldDB" id="A0AAD5UUV2"/>
<evidence type="ECO:0000313" key="3">
    <source>
        <dbReference type="Proteomes" id="UP001212997"/>
    </source>
</evidence>
<comment type="caution">
    <text evidence="2">The sequence shown here is derived from an EMBL/GenBank/DDBJ whole genome shotgun (WGS) entry which is preliminary data.</text>
</comment>
<sequence length="172" mass="19433">MLTTTIKDHSSMPKPPSKHLEELSKEVGEDVYVWYISDEESQKLSKLFGQDFKEIKMIGTRVNSPLKRCQVCFKWHEFYDWVWTALERKVHTPMFMFNALKNGRQGDENAHDVYCSGCGTITSIRTEDNSEGAAPNIWLAGPLDRKGYSVVKAENEAASGDAPEAAIEEKSV</sequence>
<accession>A0AAD5UUV2</accession>
<evidence type="ECO:0000313" key="2">
    <source>
        <dbReference type="EMBL" id="KAJ3474700.1"/>
    </source>
</evidence>
<dbReference type="Proteomes" id="UP001212997">
    <property type="component" value="Unassembled WGS sequence"/>
</dbReference>
<proteinExistence type="predicted"/>
<reference evidence="2" key="1">
    <citation type="submission" date="2022-07" db="EMBL/GenBank/DDBJ databases">
        <title>Genome Sequence of Physisporinus lineatus.</title>
        <authorList>
            <person name="Buettner E."/>
        </authorList>
    </citation>
    <scope>NUCLEOTIDE SEQUENCE</scope>
    <source>
        <strain evidence="2">VT162</strain>
    </source>
</reference>